<dbReference type="InterPro" id="IPR051328">
    <property type="entry name" value="T7SS_ABC-Transporter"/>
</dbReference>
<evidence type="ECO:0000256" key="2">
    <source>
        <dbReference type="ARBA" id="ARBA00022692"/>
    </source>
</evidence>
<evidence type="ECO:0000256" key="3">
    <source>
        <dbReference type="ARBA" id="ARBA00022989"/>
    </source>
</evidence>
<feature type="transmembrane region" description="Helical" evidence="5">
    <location>
        <begin position="15"/>
        <end position="39"/>
    </location>
</feature>
<gene>
    <name evidence="7" type="ORF">FHL02_06070</name>
</gene>
<comment type="subcellular location">
    <subcellularLocation>
        <location evidence="1">Membrane</location>
        <topology evidence="1">Multi-pass membrane protein</topology>
    </subcellularLocation>
</comment>
<dbReference type="GO" id="GO:0140359">
    <property type="term" value="F:ABC-type transporter activity"/>
    <property type="evidence" value="ECO:0007669"/>
    <property type="project" value="InterPro"/>
</dbReference>
<keyword evidence="2 5" id="KW-0812">Transmembrane</keyword>
<proteinExistence type="predicted"/>
<dbReference type="Pfam" id="PF12698">
    <property type="entry name" value="ABC2_membrane_3"/>
    <property type="match status" value="1"/>
</dbReference>
<dbReference type="Proteomes" id="UP000380386">
    <property type="component" value="Unassembled WGS sequence"/>
</dbReference>
<dbReference type="EMBL" id="VDFM01000006">
    <property type="protein sequence ID" value="MQS52582.1"/>
    <property type="molecule type" value="Genomic_DNA"/>
</dbReference>
<keyword evidence="3 5" id="KW-1133">Transmembrane helix</keyword>
<dbReference type="NCBIfam" id="TIGR03062">
    <property type="entry name" value="pip_yhgE_Cterm"/>
    <property type="match status" value="1"/>
</dbReference>
<feature type="transmembrane region" description="Helical" evidence="5">
    <location>
        <begin position="385"/>
        <end position="405"/>
    </location>
</feature>
<sequence>MITSELKYIFKENRALFRILLGILLIPAFYAVIFLSSLWNPYQETQHLPVAVVNNDQSIISSTGKKFSIGHDLTHSLWNNKSLHFEFLSNKQAHAKLDSGKVYMIIDIPKNFSKQASKLMEPNAKQMTLKYYTSAGHSFVAMKMSTTAMNKIKNTLDNQISKSYVSSILSQTDQSEESLKESATKITSSQQLNLALDSITPLPTKQRIIDSVKLVHYDKTVVKNNGTGMAPYLMSVALFVGTITLNIIYDTYTPHKYPKNGFSWWSAKMPFLFGFIIVAATIMFVILTKLNGLEPLQTLKTYLFVLLTATTFVSIVTFFSLLMGMTGAWLMLLFMIIQLGGSAGNYPIELSNTFFQTIHPYLPMSISIDAFRSTISIGNSIMPEVHIFMTIFIVFNLAIMILFQVKMKKLNTAK</sequence>
<accession>A0A5P0ZHU8</accession>
<evidence type="ECO:0000313" key="8">
    <source>
        <dbReference type="Proteomes" id="UP000380386"/>
    </source>
</evidence>
<dbReference type="Gene3D" id="3.40.1710.10">
    <property type="entry name" value="abc type-2 transporter like domain"/>
    <property type="match status" value="1"/>
</dbReference>
<dbReference type="InterPro" id="IPR013525">
    <property type="entry name" value="ABC2_TM"/>
</dbReference>
<dbReference type="InterPro" id="IPR017500">
    <property type="entry name" value="Phage_infect_YhgE_N"/>
</dbReference>
<evidence type="ECO:0000259" key="6">
    <source>
        <dbReference type="Pfam" id="PF12698"/>
    </source>
</evidence>
<organism evidence="7 8">
    <name type="scientific">Companilactobacillus mishanensis</name>
    <dbReference type="NCBI Taxonomy" id="2486008"/>
    <lineage>
        <taxon>Bacteria</taxon>
        <taxon>Bacillati</taxon>
        <taxon>Bacillota</taxon>
        <taxon>Bacilli</taxon>
        <taxon>Lactobacillales</taxon>
        <taxon>Lactobacillaceae</taxon>
        <taxon>Companilactobacillus</taxon>
    </lineage>
</organism>
<feature type="transmembrane region" description="Helical" evidence="5">
    <location>
        <begin position="229"/>
        <end position="249"/>
    </location>
</feature>
<evidence type="ECO:0000313" key="7">
    <source>
        <dbReference type="EMBL" id="MQS52582.1"/>
    </source>
</evidence>
<evidence type="ECO:0000256" key="1">
    <source>
        <dbReference type="ARBA" id="ARBA00004141"/>
    </source>
</evidence>
<comment type="caution">
    <text evidence="7">The sequence shown here is derived from an EMBL/GenBank/DDBJ whole genome shotgun (WGS) entry which is preliminary data.</text>
</comment>
<dbReference type="RefSeq" id="WP_153383056.1">
    <property type="nucleotide sequence ID" value="NZ_VDFM01000006.1"/>
</dbReference>
<protein>
    <recommendedName>
        <fullName evidence="6">ABC-2 type transporter transmembrane domain-containing protein</fullName>
    </recommendedName>
</protein>
<dbReference type="NCBIfam" id="TIGR03061">
    <property type="entry name" value="pip_yhgE_Nterm"/>
    <property type="match status" value="1"/>
</dbReference>
<evidence type="ECO:0000256" key="5">
    <source>
        <dbReference type="SAM" id="Phobius"/>
    </source>
</evidence>
<reference evidence="7 8" key="1">
    <citation type="journal article" date="2019" name="Syst. Appl. Microbiol.">
        <title>Polyphasic characterization of two novel Lactobacillus spp. isolated from blown salami packages: Description of Lactobacillus halodurans sp. nov. and Lactobacillus salsicarnum sp. nov.</title>
        <authorList>
            <person name="Schuster J.A."/>
            <person name="Klingl A."/>
            <person name="Vogel R.F."/>
            <person name="Ehrmann M.A."/>
        </authorList>
    </citation>
    <scope>NUCLEOTIDE SEQUENCE [LARGE SCALE GENOMIC DNA]</scope>
    <source>
        <strain evidence="7 8">TMW 1.2118</strain>
    </source>
</reference>
<keyword evidence="4 5" id="KW-0472">Membrane</keyword>
<dbReference type="PANTHER" id="PTHR43077:SF5">
    <property type="entry name" value="PHAGE INFECTION PROTEIN"/>
    <property type="match status" value="1"/>
</dbReference>
<feature type="domain" description="ABC-2 type transporter transmembrane" evidence="6">
    <location>
        <begin position="19"/>
        <end position="402"/>
    </location>
</feature>
<dbReference type="PANTHER" id="PTHR43077">
    <property type="entry name" value="TRANSPORT PERMEASE YVFS-RELATED"/>
    <property type="match status" value="1"/>
</dbReference>
<evidence type="ECO:0000256" key="4">
    <source>
        <dbReference type="ARBA" id="ARBA00023136"/>
    </source>
</evidence>
<feature type="transmembrane region" description="Helical" evidence="5">
    <location>
        <begin position="270"/>
        <end position="290"/>
    </location>
</feature>
<dbReference type="InterPro" id="IPR017501">
    <property type="entry name" value="Phage_infect_YhgE_C"/>
</dbReference>
<dbReference type="AlphaFoldDB" id="A0A5P0ZHU8"/>
<name>A0A5P0ZHU8_9LACO</name>
<feature type="transmembrane region" description="Helical" evidence="5">
    <location>
        <begin position="302"/>
        <end position="322"/>
    </location>
</feature>
<dbReference type="OrthoDB" id="9811483at2"/>
<dbReference type="GO" id="GO:0016020">
    <property type="term" value="C:membrane"/>
    <property type="evidence" value="ECO:0007669"/>
    <property type="project" value="UniProtKB-SubCell"/>
</dbReference>